<dbReference type="PATRIC" id="fig|1348973.3.peg.2380"/>
<evidence type="ECO:0000256" key="1">
    <source>
        <dbReference type="ARBA" id="ARBA00023125"/>
    </source>
</evidence>
<dbReference type="Pfam" id="PF00440">
    <property type="entry name" value="TetR_N"/>
    <property type="match status" value="1"/>
</dbReference>
<evidence type="ECO:0000259" key="3">
    <source>
        <dbReference type="PROSITE" id="PS50977"/>
    </source>
</evidence>
<sequence length="188" mass="21909">MRDKTDQIIAAALRVFLRKGYLQATTQEIAKEAEVAEMTLFRKFSTKQNLFLSVFKPIIARQFDSKIMQFAKEEETAEFFRKILFDRLETMSRNDQVVRVLIAESVMKNLDQSINMPEILLNSLKQAIEAHFSLKNTTIDGERCARLIAGMMLSHVILPEKVPFYKLPEQSKREIVDRYVNTLFHFLT</sequence>
<reference evidence="4 5" key="1">
    <citation type="submission" date="2014-04" db="EMBL/GenBank/DDBJ databases">
        <title>Draft genome sequence of Bacillus azotoformans MEV2011, a (co-) denitrifying strain unable to grow in the presence of oxygen.</title>
        <authorList>
            <person name="Nielsen M."/>
            <person name="Schreiber L."/>
            <person name="Finster K."/>
            <person name="Schramm A."/>
        </authorList>
    </citation>
    <scope>NUCLEOTIDE SEQUENCE [LARGE SCALE GENOMIC DNA]</scope>
    <source>
        <strain evidence="4 5">MEV2011</strain>
    </source>
</reference>
<dbReference type="GO" id="GO:0003700">
    <property type="term" value="F:DNA-binding transcription factor activity"/>
    <property type="evidence" value="ECO:0007669"/>
    <property type="project" value="TreeGrafter"/>
</dbReference>
<keyword evidence="1 2" id="KW-0238">DNA-binding</keyword>
<organism evidence="4 5">
    <name type="scientific">Schinkia azotoformans MEV2011</name>
    <dbReference type="NCBI Taxonomy" id="1348973"/>
    <lineage>
        <taxon>Bacteria</taxon>
        <taxon>Bacillati</taxon>
        <taxon>Bacillota</taxon>
        <taxon>Bacilli</taxon>
        <taxon>Bacillales</taxon>
        <taxon>Bacillaceae</taxon>
        <taxon>Calidifontibacillus/Schinkia group</taxon>
        <taxon>Schinkia</taxon>
    </lineage>
</organism>
<evidence type="ECO:0000313" key="4">
    <source>
        <dbReference type="EMBL" id="KEF38418.1"/>
    </source>
</evidence>
<gene>
    <name evidence="4" type="ORF">M670_02462</name>
</gene>
<evidence type="ECO:0000313" key="5">
    <source>
        <dbReference type="Proteomes" id="UP000027936"/>
    </source>
</evidence>
<dbReference type="InterPro" id="IPR050109">
    <property type="entry name" value="HTH-type_TetR-like_transc_reg"/>
</dbReference>
<dbReference type="PRINTS" id="PR00455">
    <property type="entry name" value="HTHTETR"/>
</dbReference>
<dbReference type="OrthoDB" id="277085at2"/>
<name>A0A072NNA8_SCHAZ</name>
<dbReference type="EMBL" id="JJRY01000008">
    <property type="protein sequence ID" value="KEF38418.1"/>
    <property type="molecule type" value="Genomic_DNA"/>
</dbReference>
<dbReference type="PANTHER" id="PTHR30055:SF226">
    <property type="entry name" value="HTH-TYPE TRANSCRIPTIONAL REGULATOR PKSA"/>
    <property type="match status" value="1"/>
</dbReference>
<evidence type="ECO:0000256" key="2">
    <source>
        <dbReference type="PROSITE-ProRule" id="PRU00335"/>
    </source>
</evidence>
<dbReference type="GeneID" id="89467232"/>
<dbReference type="PROSITE" id="PS50977">
    <property type="entry name" value="HTH_TETR_2"/>
    <property type="match status" value="1"/>
</dbReference>
<dbReference type="GO" id="GO:0000976">
    <property type="term" value="F:transcription cis-regulatory region binding"/>
    <property type="evidence" value="ECO:0007669"/>
    <property type="project" value="TreeGrafter"/>
</dbReference>
<feature type="domain" description="HTH tetR-type" evidence="3">
    <location>
        <begin position="2"/>
        <end position="62"/>
    </location>
</feature>
<dbReference type="InterPro" id="IPR001647">
    <property type="entry name" value="HTH_TetR"/>
</dbReference>
<comment type="caution">
    <text evidence="4">The sequence shown here is derived from an EMBL/GenBank/DDBJ whole genome shotgun (WGS) entry which is preliminary data.</text>
</comment>
<dbReference type="SUPFAM" id="SSF46689">
    <property type="entry name" value="Homeodomain-like"/>
    <property type="match status" value="1"/>
</dbReference>
<dbReference type="AlphaFoldDB" id="A0A072NNA8"/>
<dbReference type="Proteomes" id="UP000027936">
    <property type="component" value="Unassembled WGS sequence"/>
</dbReference>
<dbReference type="InterPro" id="IPR009057">
    <property type="entry name" value="Homeodomain-like_sf"/>
</dbReference>
<proteinExistence type="predicted"/>
<dbReference type="RefSeq" id="WP_004432109.1">
    <property type="nucleotide sequence ID" value="NZ_JJRY01000008.1"/>
</dbReference>
<dbReference type="PANTHER" id="PTHR30055">
    <property type="entry name" value="HTH-TYPE TRANSCRIPTIONAL REGULATOR RUTR"/>
    <property type="match status" value="1"/>
</dbReference>
<accession>A0A072NNA8</accession>
<protein>
    <submittedName>
        <fullName evidence="4">Transcriptional regulator, TetR family</fullName>
    </submittedName>
</protein>
<dbReference type="Gene3D" id="1.10.357.10">
    <property type="entry name" value="Tetracycline Repressor, domain 2"/>
    <property type="match status" value="1"/>
</dbReference>
<feature type="DNA-binding region" description="H-T-H motif" evidence="2">
    <location>
        <begin position="25"/>
        <end position="44"/>
    </location>
</feature>